<feature type="short sequence motif" description="Histidine triad motif" evidence="2 3">
    <location>
        <begin position="98"/>
        <end position="102"/>
    </location>
</feature>
<dbReference type="EMBL" id="DQ068067">
    <property type="protein sequence ID" value="AAY89935.1"/>
    <property type="molecule type" value="Genomic_DNA"/>
</dbReference>
<name>Q4JN62_9BACT</name>
<dbReference type="GO" id="GO:0003824">
    <property type="term" value="F:catalytic activity"/>
    <property type="evidence" value="ECO:0007669"/>
    <property type="project" value="InterPro"/>
</dbReference>
<accession>Q4JN62</accession>
<dbReference type="InterPro" id="IPR011146">
    <property type="entry name" value="HIT-like"/>
</dbReference>
<evidence type="ECO:0000259" key="4">
    <source>
        <dbReference type="PROSITE" id="PS51084"/>
    </source>
</evidence>
<evidence type="ECO:0000313" key="5">
    <source>
        <dbReference type="EMBL" id="AAY89935.1"/>
    </source>
</evidence>
<dbReference type="Gene3D" id="3.30.428.10">
    <property type="entry name" value="HIT-like"/>
    <property type="match status" value="1"/>
</dbReference>
<dbReference type="InterPro" id="IPR001310">
    <property type="entry name" value="Histidine_triad_HIT"/>
</dbReference>
<evidence type="ECO:0000256" key="1">
    <source>
        <dbReference type="PIRSR" id="PIRSR601310-1"/>
    </source>
</evidence>
<proteinExistence type="predicted"/>
<evidence type="ECO:0000256" key="3">
    <source>
        <dbReference type="PROSITE-ProRule" id="PRU00464"/>
    </source>
</evidence>
<dbReference type="PANTHER" id="PTHR23089">
    <property type="entry name" value="HISTIDINE TRIAD HIT PROTEIN"/>
    <property type="match status" value="1"/>
</dbReference>
<evidence type="ECO:0000256" key="2">
    <source>
        <dbReference type="PIRSR" id="PIRSR601310-3"/>
    </source>
</evidence>
<dbReference type="Pfam" id="PF11969">
    <property type="entry name" value="DcpS_C"/>
    <property type="match status" value="1"/>
</dbReference>
<dbReference type="AlphaFoldDB" id="Q4JN62"/>
<protein>
    <recommendedName>
        <fullName evidence="4">HIT domain-containing protein</fullName>
    </recommendedName>
</protein>
<sequence length="114" mass="12993">MNTKTVFQQIINKEIPSNIIYEDQLCIIIEDISPQAPIHYLAIPKKMIKGISDLNDNEDKDILGHMMISIKNQMTKMNINDYRLVINNGSEAGQTVFHLHIHILANRTLGWPPG</sequence>
<dbReference type="PROSITE" id="PS51084">
    <property type="entry name" value="HIT_2"/>
    <property type="match status" value="1"/>
</dbReference>
<feature type="domain" description="HIT" evidence="4">
    <location>
        <begin position="6"/>
        <end position="114"/>
    </location>
</feature>
<reference evidence="5" key="1">
    <citation type="journal article" date="2005" name="PLoS Biol.">
        <title>New insights into metabolic properties of marine bacteria encoding proteorhodopsins.</title>
        <authorList>
            <person name="Sabehi G."/>
            <person name="Loy A."/>
            <person name="Jung K.H."/>
            <person name="Partha R."/>
            <person name="Spudich J.L."/>
            <person name="Isaacson T."/>
            <person name="Hirschberg J."/>
            <person name="Wagner M."/>
            <person name="Beja O."/>
        </authorList>
    </citation>
    <scope>NUCLEOTIDE SEQUENCE</scope>
</reference>
<dbReference type="PRINTS" id="PR00332">
    <property type="entry name" value="HISTRIAD"/>
</dbReference>
<dbReference type="PROSITE" id="PS00892">
    <property type="entry name" value="HIT_1"/>
    <property type="match status" value="1"/>
</dbReference>
<dbReference type="InterPro" id="IPR036265">
    <property type="entry name" value="HIT-like_sf"/>
</dbReference>
<dbReference type="InterPro" id="IPR019808">
    <property type="entry name" value="Histidine_triad_CS"/>
</dbReference>
<organism evidence="5">
    <name type="scientific">uncultured bacterium BAC13K9BAC</name>
    <dbReference type="NCBI Taxonomy" id="332979"/>
    <lineage>
        <taxon>Bacteria</taxon>
        <taxon>environmental samples</taxon>
    </lineage>
</organism>
<dbReference type="SUPFAM" id="SSF54197">
    <property type="entry name" value="HIT-like"/>
    <property type="match status" value="1"/>
</dbReference>
<dbReference type="CDD" id="cd01276">
    <property type="entry name" value="PKCI_related"/>
    <property type="match status" value="1"/>
</dbReference>
<feature type="active site" description="Tele-AMP-histidine intermediate" evidence="1">
    <location>
        <position position="100"/>
    </location>
</feature>